<feature type="domain" description="Amino acid transporter transmembrane" evidence="9">
    <location>
        <begin position="39"/>
        <end position="70"/>
    </location>
</feature>
<proteinExistence type="predicted"/>
<organism evidence="10 11">
    <name type="scientific">Trifolium medium</name>
    <dbReference type="NCBI Taxonomy" id="97028"/>
    <lineage>
        <taxon>Eukaryota</taxon>
        <taxon>Viridiplantae</taxon>
        <taxon>Streptophyta</taxon>
        <taxon>Embryophyta</taxon>
        <taxon>Tracheophyta</taxon>
        <taxon>Spermatophyta</taxon>
        <taxon>Magnoliopsida</taxon>
        <taxon>eudicotyledons</taxon>
        <taxon>Gunneridae</taxon>
        <taxon>Pentapetalae</taxon>
        <taxon>rosids</taxon>
        <taxon>fabids</taxon>
        <taxon>Fabales</taxon>
        <taxon>Fabaceae</taxon>
        <taxon>Papilionoideae</taxon>
        <taxon>50 kb inversion clade</taxon>
        <taxon>NPAAA clade</taxon>
        <taxon>Hologalegina</taxon>
        <taxon>IRL clade</taxon>
        <taxon>Trifolieae</taxon>
        <taxon>Trifolium</taxon>
    </lineage>
</organism>
<reference evidence="10 11" key="1">
    <citation type="journal article" date="2018" name="Front. Plant Sci.">
        <title>Red Clover (Trifolium pratense) and Zigzag Clover (T. medium) - A Picture of Genomic Similarities and Differences.</title>
        <authorList>
            <person name="Dluhosova J."/>
            <person name="Istvanek J."/>
            <person name="Nedelnik J."/>
            <person name="Repkova J."/>
        </authorList>
    </citation>
    <scope>NUCLEOTIDE SEQUENCE [LARGE SCALE GENOMIC DNA]</scope>
    <source>
        <strain evidence="11">cv. 10/8</strain>
        <tissue evidence="10">Leaf</tissue>
    </source>
</reference>
<comment type="subcellular location">
    <subcellularLocation>
        <location evidence="1">Membrane</location>
    </subcellularLocation>
</comment>
<feature type="compositionally biased region" description="Low complexity" evidence="7">
    <location>
        <begin position="19"/>
        <end position="29"/>
    </location>
</feature>
<evidence type="ECO:0000256" key="5">
    <source>
        <dbReference type="ARBA" id="ARBA00022989"/>
    </source>
</evidence>
<feature type="region of interest" description="Disordered" evidence="7">
    <location>
        <begin position="1"/>
        <end position="29"/>
    </location>
</feature>
<dbReference type="Pfam" id="PF01490">
    <property type="entry name" value="Aa_trans"/>
    <property type="match status" value="1"/>
</dbReference>
<comment type="caution">
    <text evidence="10">The sequence shown here is derived from an EMBL/GenBank/DDBJ whole genome shotgun (WGS) entry which is preliminary data.</text>
</comment>
<keyword evidence="2" id="KW-0813">Transport</keyword>
<keyword evidence="11" id="KW-1185">Reference proteome</keyword>
<feature type="compositionally biased region" description="Polar residues" evidence="7">
    <location>
        <begin position="1"/>
        <end position="12"/>
    </location>
</feature>
<dbReference type="GO" id="GO:0016020">
    <property type="term" value="C:membrane"/>
    <property type="evidence" value="ECO:0007669"/>
    <property type="project" value="UniProtKB-SubCell"/>
</dbReference>
<dbReference type="InterPro" id="IPR013057">
    <property type="entry name" value="AA_transpt_TM"/>
</dbReference>
<keyword evidence="3 8" id="KW-0812">Transmembrane</keyword>
<evidence type="ECO:0000256" key="3">
    <source>
        <dbReference type="ARBA" id="ARBA00022692"/>
    </source>
</evidence>
<evidence type="ECO:0000256" key="6">
    <source>
        <dbReference type="ARBA" id="ARBA00023136"/>
    </source>
</evidence>
<evidence type="ECO:0000256" key="4">
    <source>
        <dbReference type="ARBA" id="ARBA00022970"/>
    </source>
</evidence>
<keyword evidence="5 8" id="KW-1133">Transmembrane helix</keyword>
<sequence>MSGGNVNQNVQQDVEREGGAANNNNQQNLENWLPVSASRKAKWWYSTFHNVTAMVGAGVLSLPYALSQLG</sequence>
<evidence type="ECO:0000256" key="7">
    <source>
        <dbReference type="SAM" id="MobiDB-lite"/>
    </source>
</evidence>
<keyword evidence="6 8" id="KW-0472">Membrane</keyword>
<evidence type="ECO:0000259" key="9">
    <source>
        <dbReference type="Pfam" id="PF01490"/>
    </source>
</evidence>
<dbReference type="EMBL" id="LXQA010041401">
    <property type="protein sequence ID" value="MCH99813.1"/>
    <property type="molecule type" value="Genomic_DNA"/>
</dbReference>
<dbReference type="AlphaFoldDB" id="A0A392NKA2"/>
<keyword evidence="4" id="KW-0029">Amino-acid transport</keyword>
<protein>
    <submittedName>
        <fullName evidence="10">Lysine histidine transporter 1-like</fullName>
    </submittedName>
</protein>
<feature type="non-terminal residue" evidence="10">
    <location>
        <position position="70"/>
    </location>
</feature>
<evidence type="ECO:0000256" key="1">
    <source>
        <dbReference type="ARBA" id="ARBA00004370"/>
    </source>
</evidence>
<evidence type="ECO:0000313" key="10">
    <source>
        <dbReference type="EMBL" id="MCH99813.1"/>
    </source>
</evidence>
<accession>A0A392NKA2</accession>
<feature type="transmembrane region" description="Helical" evidence="8">
    <location>
        <begin position="43"/>
        <end position="66"/>
    </location>
</feature>
<evidence type="ECO:0000256" key="2">
    <source>
        <dbReference type="ARBA" id="ARBA00022448"/>
    </source>
</evidence>
<evidence type="ECO:0000313" key="11">
    <source>
        <dbReference type="Proteomes" id="UP000265520"/>
    </source>
</evidence>
<evidence type="ECO:0000256" key="8">
    <source>
        <dbReference type="SAM" id="Phobius"/>
    </source>
</evidence>
<dbReference type="GO" id="GO:0006865">
    <property type="term" value="P:amino acid transport"/>
    <property type="evidence" value="ECO:0007669"/>
    <property type="project" value="UniProtKB-KW"/>
</dbReference>
<dbReference type="Proteomes" id="UP000265520">
    <property type="component" value="Unassembled WGS sequence"/>
</dbReference>
<name>A0A392NKA2_9FABA</name>